<dbReference type="GO" id="GO:0020037">
    <property type="term" value="F:heme binding"/>
    <property type="evidence" value="ECO:0007669"/>
    <property type="project" value="InterPro"/>
</dbReference>
<name>A0A2N5M0R9_9BACI</name>
<dbReference type="PROSITE" id="PS50801">
    <property type="entry name" value="STAS"/>
    <property type="match status" value="1"/>
</dbReference>
<evidence type="ECO:0000313" key="4">
    <source>
        <dbReference type="Proteomes" id="UP000234748"/>
    </source>
</evidence>
<evidence type="ECO:0000259" key="2">
    <source>
        <dbReference type="PROSITE" id="PS50801"/>
    </source>
</evidence>
<keyword evidence="1" id="KW-0597">Phosphoprotein</keyword>
<dbReference type="Pfam" id="PF08678">
    <property type="entry name" value="Rsbr_N"/>
    <property type="match status" value="1"/>
</dbReference>
<dbReference type="CDD" id="cd07041">
    <property type="entry name" value="STAS_RsbR_RsbS_like"/>
    <property type="match status" value="1"/>
</dbReference>
<evidence type="ECO:0000313" key="3">
    <source>
        <dbReference type="EMBL" id="PLT27957.1"/>
    </source>
</evidence>
<dbReference type="RefSeq" id="WP_101645355.1">
    <property type="nucleotide sequence ID" value="NZ_PGUY01000071.1"/>
</dbReference>
<accession>A0A2N5M0R9</accession>
<dbReference type="Pfam" id="PF01740">
    <property type="entry name" value="STAS"/>
    <property type="match status" value="1"/>
</dbReference>
<keyword evidence="4" id="KW-1185">Reference proteome</keyword>
<dbReference type="Proteomes" id="UP000234748">
    <property type="component" value="Unassembled WGS sequence"/>
</dbReference>
<gene>
    <name evidence="3" type="ORF">CUU66_21080</name>
</gene>
<protein>
    <submittedName>
        <fullName evidence="3">RsbR protein</fullName>
    </submittedName>
</protein>
<dbReference type="InterPro" id="IPR036513">
    <property type="entry name" value="STAS_dom_sf"/>
</dbReference>
<dbReference type="OrthoDB" id="9800154at2"/>
<dbReference type="InterPro" id="IPR012292">
    <property type="entry name" value="Globin/Proto"/>
</dbReference>
<comment type="caution">
    <text evidence="3">The sequence shown here is derived from an EMBL/GenBank/DDBJ whole genome shotgun (WGS) entry which is preliminary data.</text>
</comment>
<proteinExistence type="predicted"/>
<dbReference type="GO" id="GO:0019825">
    <property type="term" value="F:oxygen binding"/>
    <property type="evidence" value="ECO:0007669"/>
    <property type="project" value="InterPro"/>
</dbReference>
<feature type="domain" description="STAS" evidence="2">
    <location>
        <begin position="151"/>
        <end position="262"/>
    </location>
</feature>
<organism evidence="3 4">
    <name type="scientific">Peribacillus deserti</name>
    <dbReference type="NCBI Taxonomy" id="673318"/>
    <lineage>
        <taxon>Bacteria</taxon>
        <taxon>Bacillati</taxon>
        <taxon>Bacillota</taxon>
        <taxon>Bacilli</taxon>
        <taxon>Bacillales</taxon>
        <taxon>Bacillaceae</taxon>
        <taxon>Peribacillus</taxon>
    </lineage>
</organism>
<dbReference type="EMBL" id="PGUY01000071">
    <property type="protein sequence ID" value="PLT27957.1"/>
    <property type="molecule type" value="Genomic_DNA"/>
</dbReference>
<evidence type="ECO:0000256" key="1">
    <source>
        <dbReference type="ARBA" id="ARBA00022553"/>
    </source>
</evidence>
<dbReference type="Gene3D" id="1.10.490.10">
    <property type="entry name" value="Globins"/>
    <property type="match status" value="1"/>
</dbReference>
<dbReference type="AlphaFoldDB" id="A0A2N5M0R9"/>
<dbReference type="PANTHER" id="PTHR33745:SF3">
    <property type="entry name" value="RSBT CO-ANTAGONIST PROTEIN RSBRC"/>
    <property type="match status" value="1"/>
</dbReference>
<dbReference type="Gene3D" id="3.30.750.24">
    <property type="entry name" value="STAS domain"/>
    <property type="match status" value="1"/>
</dbReference>
<dbReference type="InterPro" id="IPR014792">
    <property type="entry name" value="RsbRA_N"/>
</dbReference>
<dbReference type="SUPFAM" id="SSF52091">
    <property type="entry name" value="SpoIIaa-like"/>
    <property type="match status" value="1"/>
</dbReference>
<dbReference type="PANTHER" id="PTHR33745">
    <property type="entry name" value="RSBT ANTAGONIST PROTEIN RSBS-RELATED"/>
    <property type="match status" value="1"/>
</dbReference>
<sequence length="278" mass="31760">MNELIYSYIRENKDEILSAWIKNMRDKADERLIKVVSDEMFARTSAEFIDMIITRLKDNEQEFLNRLTDFAEKVVRLGWPLTFVNEGLRLFSKITFEGMVDQGIVNRDNQMDIVYDFDSFMTPMNNEVVNMYSQTWEKTVSLQKIALQELSAPLIPVLDRITVMPLVGTIDTERAKQIMENLLQGVVKHRSEVVLIDITGVPVVDTMVAHHIIQAAEAVRLVGAHCMLCGIRPEIAQTIVNLGINLNEITTKNSLQKGIEAALEITSRKIVEMEEMEE</sequence>
<dbReference type="CDD" id="cd19413">
    <property type="entry name" value="RsbR_N-like"/>
    <property type="match status" value="1"/>
</dbReference>
<dbReference type="InterPro" id="IPR051932">
    <property type="entry name" value="Bact_StressResp_Reg"/>
</dbReference>
<dbReference type="InterPro" id="IPR002645">
    <property type="entry name" value="STAS_dom"/>
</dbReference>
<reference evidence="3 4" key="1">
    <citation type="submission" date="2017-11" db="EMBL/GenBank/DDBJ databases">
        <title>Comparitive Functional Genomics of Dry Heat Resistant strains isolated from the Viking Spacecraft.</title>
        <authorList>
            <person name="Seuylemezian A."/>
            <person name="Cooper K."/>
            <person name="Vaishampayan P."/>
        </authorList>
    </citation>
    <scope>NUCLEOTIDE SEQUENCE [LARGE SCALE GENOMIC DNA]</scope>
    <source>
        <strain evidence="3 4">V1-29</strain>
    </source>
</reference>